<dbReference type="InterPro" id="IPR003697">
    <property type="entry name" value="Maf-like"/>
</dbReference>
<evidence type="ECO:0000256" key="4">
    <source>
        <dbReference type="ARBA" id="ARBA00023080"/>
    </source>
</evidence>
<dbReference type="InterPro" id="IPR029001">
    <property type="entry name" value="ITPase-like_fam"/>
</dbReference>
<evidence type="ECO:0000256" key="5">
    <source>
        <dbReference type="HAMAP-Rule" id="MF_00528"/>
    </source>
</evidence>
<comment type="caution">
    <text evidence="5">Lacks conserved residue(s) required for the propagation of feature annotation.</text>
</comment>
<keyword evidence="2 5" id="KW-0963">Cytoplasm</keyword>
<comment type="similarity">
    <text evidence="5">Belongs to the Maf family. YceF subfamily.</text>
</comment>
<dbReference type="PANTHER" id="PTHR43213">
    <property type="entry name" value="BIFUNCTIONAL DTTP/UTP PYROPHOSPHATASE/METHYLTRANSFERASE PROTEIN-RELATED"/>
    <property type="match status" value="1"/>
</dbReference>
<dbReference type="CDD" id="cd00555">
    <property type="entry name" value="Maf"/>
    <property type="match status" value="1"/>
</dbReference>
<dbReference type="PIRSF" id="PIRSF006305">
    <property type="entry name" value="Maf"/>
    <property type="match status" value="1"/>
</dbReference>
<comment type="catalytic activity">
    <reaction evidence="5">
        <text>N(7)-methyl-GTP + H2O = N(7)-methyl-GMP + diphosphate + H(+)</text>
        <dbReference type="Rhea" id="RHEA:58744"/>
        <dbReference type="ChEBI" id="CHEBI:15377"/>
        <dbReference type="ChEBI" id="CHEBI:15378"/>
        <dbReference type="ChEBI" id="CHEBI:33019"/>
        <dbReference type="ChEBI" id="CHEBI:58285"/>
        <dbReference type="ChEBI" id="CHEBI:87133"/>
    </reaction>
</comment>
<dbReference type="OrthoDB" id="9813694at2"/>
<dbReference type="Proteomes" id="UP000285310">
    <property type="component" value="Unassembled WGS sequence"/>
</dbReference>
<dbReference type="AlphaFoldDB" id="A0A423PS02"/>
<reference evidence="6 7" key="1">
    <citation type="submission" date="2013-10" db="EMBL/GenBank/DDBJ databases">
        <title>Salinisphaera japonica YTM-1 Genome Sequencing.</title>
        <authorList>
            <person name="Lai Q."/>
            <person name="Li C."/>
            <person name="Shao Z."/>
        </authorList>
    </citation>
    <scope>NUCLEOTIDE SEQUENCE [LARGE SCALE GENOMIC DNA]</scope>
    <source>
        <strain evidence="6 7">YTM-1</strain>
    </source>
</reference>
<dbReference type="GO" id="GO:0009117">
    <property type="term" value="P:nucleotide metabolic process"/>
    <property type="evidence" value="ECO:0007669"/>
    <property type="project" value="UniProtKB-KW"/>
</dbReference>
<dbReference type="SUPFAM" id="SSF52972">
    <property type="entry name" value="ITPase-like"/>
    <property type="match status" value="1"/>
</dbReference>
<keyword evidence="7" id="KW-1185">Reference proteome</keyword>
<dbReference type="Gene3D" id="3.90.950.10">
    <property type="match status" value="1"/>
</dbReference>
<dbReference type="InParanoid" id="A0A423PS02"/>
<proteinExistence type="inferred from homology"/>
<dbReference type="EC" id="3.6.1.-" evidence="5"/>
<feature type="site" description="Important for substrate specificity" evidence="5">
    <location>
        <position position="78"/>
    </location>
</feature>
<evidence type="ECO:0000256" key="2">
    <source>
        <dbReference type="ARBA" id="ARBA00022490"/>
    </source>
</evidence>
<comment type="subcellular location">
    <subcellularLocation>
        <location evidence="1 5">Cytoplasm</location>
    </subcellularLocation>
</comment>
<dbReference type="FunCoup" id="A0A423PS02">
    <property type="interactions" value="118"/>
</dbReference>
<protein>
    <recommendedName>
        <fullName evidence="5">7-methyl-GTP pyrophosphatase</fullName>
        <shortName evidence="5">m(7)GTP pyrophosphatase</shortName>
        <ecNumber evidence="5">3.6.1.-</ecNumber>
    </recommendedName>
</protein>
<name>A0A423PS02_9GAMM</name>
<dbReference type="GO" id="GO:0005737">
    <property type="term" value="C:cytoplasm"/>
    <property type="evidence" value="ECO:0007669"/>
    <property type="project" value="UniProtKB-SubCell"/>
</dbReference>
<accession>A0A423PS02</accession>
<dbReference type="NCBIfam" id="TIGR00172">
    <property type="entry name" value="maf"/>
    <property type="match status" value="1"/>
</dbReference>
<feature type="active site" description="Proton acceptor" evidence="5">
    <location>
        <position position="77"/>
    </location>
</feature>
<evidence type="ECO:0000313" key="6">
    <source>
        <dbReference type="EMBL" id="ROO28385.1"/>
    </source>
</evidence>
<dbReference type="GO" id="GO:0047429">
    <property type="term" value="F:nucleoside triphosphate diphosphatase activity"/>
    <property type="evidence" value="ECO:0007669"/>
    <property type="project" value="InterPro"/>
</dbReference>
<feature type="site" description="Important for substrate specificity" evidence="5">
    <location>
        <position position="162"/>
    </location>
</feature>
<dbReference type="Pfam" id="PF02545">
    <property type="entry name" value="Maf"/>
    <property type="match status" value="1"/>
</dbReference>
<dbReference type="HAMAP" id="MF_00528">
    <property type="entry name" value="Maf"/>
    <property type="match status" value="1"/>
</dbReference>
<gene>
    <name evidence="6" type="ORF">SAJA_08045</name>
</gene>
<evidence type="ECO:0000313" key="7">
    <source>
        <dbReference type="Proteomes" id="UP000285310"/>
    </source>
</evidence>
<evidence type="ECO:0000256" key="3">
    <source>
        <dbReference type="ARBA" id="ARBA00022801"/>
    </source>
</evidence>
<dbReference type="EMBL" id="AYKG01000022">
    <property type="protein sequence ID" value="ROO28385.1"/>
    <property type="molecule type" value="Genomic_DNA"/>
</dbReference>
<keyword evidence="3 5" id="KW-0378">Hydrolase</keyword>
<dbReference type="PANTHER" id="PTHR43213:SF10">
    <property type="entry name" value="7-METHYL-GTP PYROPHOSPHATASE"/>
    <property type="match status" value="1"/>
</dbReference>
<sequence>MSATTQVDTPPIILASSSVFRAGLLEQIGLAFTTASPDIDESARDDEPADALACRLAEGKAAKIAREHPEAIVIGSDQVAHVNGRILGKPGTPAKAREQLAFQSGRTVAFHTGVCVIAPAFDTPRVHLETVHTTFRHLSDIEIARYVAAEDVTATAGSMKSEGLGITLVEAIESADPSALVGLPLIAVRRLLAEAGVALP</sequence>
<comment type="caution">
    <text evidence="6">The sequence shown here is derived from an EMBL/GenBank/DDBJ whole genome shotgun (WGS) entry which is preliminary data.</text>
</comment>
<comment type="function">
    <text evidence="5">Nucleoside triphosphate pyrophosphatase that hydrolyzes 7-methyl-GTP (m(7)GTP). May have a dual role in cell division arrest and in preventing the incorporation of modified nucleotides into cellular nucleic acids.</text>
</comment>
<evidence type="ECO:0000256" key="1">
    <source>
        <dbReference type="ARBA" id="ARBA00004496"/>
    </source>
</evidence>
<comment type="cofactor">
    <cofactor evidence="5">
        <name>a divalent metal cation</name>
        <dbReference type="ChEBI" id="CHEBI:60240"/>
    </cofactor>
</comment>
<dbReference type="RefSeq" id="WP_123658127.1">
    <property type="nucleotide sequence ID" value="NZ_AYKG01000022.1"/>
</dbReference>
<feature type="site" description="Important for substrate specificity" evidence="5">
    <location>
        <position position="20"/>
    </location>
</feature>
<keyword evidence="4 5" id="KW-0546">Nucleotide metabolism</keyword>
<organism evidence="6 7">
    <name type="scientific">Salinisphaera japonica YTM-1</name>
    <dbReference type="NCBI Taxonomy" id="1209778"/>
    <lineage>
        <taxon>Bacteria</taxon>
        <taxon>Pseudomonadati</taxon>
        <taxon>Pseudomonadota</taxon>
        <taxon>Gammaproteobacteria</taxon>
        <taxon>Salinisphaerales</taxon>
        <taxon>Salinisphaeraceae</taxon>
        <taxon>Salinisphaera</taxon>
    </lineage>
</organism>